<dbReference type="GO" id="GO:0005524">
    <property type="term" value="F:ATP binding"/>
    <property type="evidence" value="ECO:0007669"/>
    <property type="project" value="UniProtKB-KW"/>
</dbReference>
<evidence type="ECO:0000313" key="1">
    <source>
        <dbReference type="EMBL" id="TDC75652.1"/>
    </source>
</evidence>
<dbReference type="EMBL" id="SMKI01000098">
    <property type="protein sequence ID" value="TDC75652.1"/>
    <property type="molecule type" value="Genomic_DNA"/>
</dbReference>
<keyword evidence="1" id="KW-0547">Nucleotide-binding</keyword>
<dbReference type="InterPro" id="IPR036890">
    <property type="entry name" value="HATPase_C_sf"/>
</dbReference>
<dbReference type="OrthoDB" id="4298621at2"/>
<name>A0A4R4TK25_9ACTN</name>
<accession>A0A4R4TK25</accession>
<keyword evidence="1" id="KW-0067">ATP-binding</keyword>
<gene>
    <name evidence="1" type="ORF">E1283_11740</name>
</gene>
<dbReference type="InterPro" id="IPR050267">
    <property type="entry name" value="Anti-sigma-factor_SerPK"/>
</dbReference>
<organism evidence="1 2">
    <name type="scientific">Streptomyces hainanensis</name>
    <dbReference type="NCBI Taxonomy" id="402648"/>
    <lineage>
        <taxon>Bacteria</taxon>
        <taxon>Bacillati</taxon>
        <taxon>Actinomycetota</taxon>
        <taxon>Actinomycetes</taxon>
        <taxon>Kitasatosporales</taxon>
        <taxon>Streptomycetaceae</taxon>
        <taxon>Streptomyces</taxon>
    </lineage>
</organism>
<sequence>MIPTSDTQPTVRAYLLTAPNAADTPQLARDHVAYLLLRAELNSLAETARLLVSEVVSNVYVHTAVPSLSVRTIIRPGRAMVAVRDCATHGIQDIRPTVTPSEAVGGRGLRLVESLAAAWGITVHGGLKPSGKTVWFELR</sequence>
<keyword evidence="2" id="KW-1185">Reference proteome</keyword>
<evidence type="ECO:0000313" key="2">
    <source>
        <dbReference type="Proteomes" id="UP000295345"/>
    </source>
</evidence>
<dbReference type="Proteomes" id="UP000295345">
    <property type="component" value="Unassembled WGS sequence"/>
</dbReference>
<proteinExistence type="predicted"/>
<comment type="caution">
    <text evidence="1">The sequence shown here is derived from an EMBL/GenBank/DDBJ whole genome shotgun (WGS) entry which is preliminary data.</text>
</comment>
<reference evidence="1 2" key="1">
    <citation type="submission" date="2019-03" db="EMBL/GenBank/DDBJ databases">
        <title>Draft genome sequences of novel Actinobacteria.</title>
        <authorList>
            <person name="Sahin N."/>
            <person name="Ay H."/>
            <person name="Saygin H."/>
        </authorList>
    </citation>
    <scope>NUCLEOTIDE SEQUENCE [LARGE SCALE GENOMIC DNA]</scope>
    <source>
        <strain evidence="1 2">DSM 41900</strain>
    </source>
</reference>
<dbReference type="RefSeq" id="WP_132817916.1">
    <property type="nucleotide sequence ID" value="NZ_SMKI01000098.1"/>
</dbReference>
<dbReference type="CDD" id="cd16936">
    <property type="entry name" value="HATPase_RsbW-like"/>
    <property type="match status" value="1"/>
</dbReference>
<dbReference type="Gene3D" id="3.30.565.10">
    <property type="entry name" value="Histidine kinase-like ATPase, C-terminal domain"/>
    <property type="match status" value="1"/>
</dbReference>
<dbReference type="PANTHER" id="PTHR35526">
    <property type="entry name" value="ANTI-SIGMA-F FACTOR RSBW-RELATED"/>
    <property type="match status" value="1"/>
</dbReference>
<protein>
    <submittedName>
        <fullName evidence="1">ATP-binding protein</fullName>
    </submittedName>
</protein>
<dbReference type="AlphaFoldDB" id="A0A4R4TK25"/>
<dbReference type="PANTHER" id="PTHR35526:SF3">
    <property type="entry name" value="ANTI-SIGMA-F FACTOR RSBW"/>
    <property type="match status" value="1"/>
</dbReference>